<evidence type="ECO:0000313" key="1">
    <source>
        <dbReference type="EMBL" id="KAH7835488.1"/>
    </source>
</evidence>
<name>A0ACB7X456_9ERIC</name>
<evidence type="ECO:0000313" key="2">
    <source>
        <dbReference type="Proteomes" id="UP000828048"/>
    </source>
</evidence>
<proteinExistence type="predicted"/>
<sequence>MEAVEAYNFNDEDQLTVSQILLTGKNPLDVPLNIVSDNPSRIESSKRGREMVDNFYDHFETWSRVMARAKEVQASFAPEFPSFWRLMMRSHVTEGFNWLGLPSELCKVHLPSVDAEVVLEDESGEKYNTKYLADRTGLCGGWRGFSSAQKLLEGDAIVFNLVRGINPIKFKVYIVRAKDFEVADAPSLPNSDACAKETGAHGQKNNGTCMNVEKKHPRLEIDNEPHCDWNIMHSSDTTEGSKFSGSISDIKHLSIVLNGWTIDSELLSTHVRTKYYDLCCTKKSYIHEGLLPTIDSKMAVGIISETINIADAIQACNISTSPYELALWDKTLEAFGLLGMNVGFLHDRVDRLVSLSSESKEVSNKYAEASIERDGVQSEIKSLELKLLGLKQDRSRLDDEMEGLKEKEQKNEFLFQKEAIAPW</sequence>
<organism evidence="1 2">
    <name type="scientific">Vaccinium darrowii</name>
    <dbReference type="NCBI Taxonomy" id="229202"/>
    <lineage>
        <taxon>Eukaryota</taxon>
        <taxon>Viridiplantae</taxon>
        <taxon>Streptophyta</taxon>
        <taxon>Embryophyta</taxon>
        <taxon>Tracheophyta</taxon>
        <taxon>Spermatophyta</taxon>
        <taxon>Magnoliopsida</taxon>
        <taxon>eudicotyledons</taxon>
        <taxon>Gunneridae</taxon>
        <taxon>Pentapetalae</taxon>
        <taxon>asterids</taxon>
        <taxon>Ericales</taxon>
        <taxon>Ericaceae</taxon>
        <taxon>Vaccinioideae</taxon>
        <taxon>Vaccinieae</taxon>
        <taxon>Vaccinium</taxon>
    </lineage>
</organism>
<dbReference type="EMBL" id="CM037152">
    <property type="protein sequence ID" value="KAH7835488.1"/>
    <property type="molecule type" value="Genomic_DNA"/>
</dbReference>
<comment type="caution">
    <text evidence="1">The sequence shown here is derived from an EMBL/GenBank/DDBJ whole genome shotgun (WGS) entry which is preliminary data.</text>
</comment>
<gene>
    <name evidence="1" type="ORF">Vadar_026550</name>
</gene>
<accession>A0ACB7X456</accession>
<reference evidence="1 2" key="1">
    <citation type="journal article" date="2021" name="Hortic Res">
        <title>High-quality reference genome and annotation aids understanding of berry development for evergreen blueberry (Vaccinium darrowii).</title>
        <authorList>
            <person name="Yu J."/>
            <person name="Hulse-Kemp A.M."/>
            <person name="Babiker E."/>
            <person name="Staton M."/>
        </authorList>
    </citation>
    <scope>NUCLEOTIDE SEQUENCE [LARGE SCALE GENOMIC DNA]</scope>
    <source>
        <strain evidence="2">cv. NJ 8807/NJ 8810</strain>
        <tissue evidence="1">Young leaf</tissue>
    </source>
</reference>
<keyword evidence="2" id="KW-1185">Reference proteome</keyword>
<protein>
    <submittedName>
        <fullName evidence="1">Uncharacterized protein</fullName>
    </submittedName>
</protein>
<dbReference type="Proteomes" id="UP000828048">
    <property type="component" value="Chromosome 2"/>
</dbReference>